<evidence type="ECO:0000313" key="4">
    <source>
        <dbReference type="Proteomes" id="UP000192333"/>
    </source>
</evidence>
<dbReference type="EMBL" id="LT838813">
    <property type="protein sequence ID" value="SMD46308.1"/>
    <property type="molecule type" value="Genomic_DNA"/>
</dbReference>
<dbReference type="SUPFAM" id="SSF53756">
    <property type="entry name" value="UDP-Glycosyltransferase/glycogen phosphorylase"/>
    <property type="match status" value="1"/>
</dbReference>
<accession>A0A1W2HC64</accession>
<dbReference type="Pfam" id="PF00534">
    <property type="entry name" value="Glycos_transf_1"/>
    <property type="match status" value="1"/>
</dbReference>
<dbReference type="InterPro" id="IPR028098">
    <property type="entry name" value="Glyco_trans_4-like_N"/>
</dbReference>
<proteinExistence type="predicted"/>
<feature type="domain" description="Glycosyltransferase subfamily 4-like N-terminal" evidence="2">
    <location>
        <begin position="23"/>
        <end position="188"/>
    </location>
</feature>
<dbReference type="CDD" id="cd03801">
    <property type="entry name" value="GT4_PimA-like"/>
    <property type="match status" value="1"/>
</dbReference>
<organism evidence="3 4">
    <name type="scientific">Aquiflexum balticum DSM 16537</name>
    <dbReference type="NCBI Taxonomy" id="758820"/>
    <lineage>
        <taxon>Bacteria</taxon>
        <taxon>Pseudomonadati</taxon>
        <taxon>Bacteroidota</taxon>
        <taxon>Cytophagia</taxon>
        <taxon>Cytophagales</taxon>
        <taxon>Cyclobacteriaceae</taxon>
        <taxon>Aquiflexum</taxon>
    </lineage>
</organism>
<dbReference type="PANTHER" id="PTHR45947">
    <property type="entry name" value="SULFOQUINOVOSYL TRANSFERASE SQD2"/>
    <property type="match status" value="1"/>
</dbReference>
<dbReference type="STRING" id="758820.SAMN00777080_4992"/>
<evidence type="ECO:0000313" key="3">
    <source>
        <dbReference type="EMBL" id="SMD46308.1"/>
    </source>
</evidence>
<sequence>MARFYFTNFYNMDSIVEDGNPKGGSNVETLVWMKAFFRLGNEVFLAQYENDGRKIKENYNWITTVPTYNFTKYKKFLVWYSYRFPKLFKVLSKNRFDYVFSSNPTWQIFYLCLICKLTGAKHIMRIANDKNVDFNLDKSIKPLEKLYIRLGYKLSDFIVAQNEFQFQKLKENYPNKKISKIYNPIVIEKEYLKIKEIDEGSYIAWVANFRYQKNLKLLFEISSQNPKLFFKVAGQSLSYSDPETEEYLIRLKGLTNVEFMGAISQDEILKFLSKSKYLLSTSRYEGFSNTFLEAMIVGTPIITTYNVNPDGIIDEHQLGILYKDPKDFKLIINDINNEKYKIMSKNCIEYVLSHHDYLKLGKEFMQVIGNI</sequence>
<dbReference type="Gene3D" id="3.40.50.2000">
    <property type="entry name" value="Glycogen Phosphorylase B"/>
    <property type="match status" value="2"/>
</dbReference>
<dbReference type="OrthoDB" id="1116389at2"/>
<name>A0A1W2HC64_9BACT</name>
<keyword evidence="3" id="KW-0808">Transferase</keyword>
<protein>
    <submittedName>
        <fullName evidence="3">Glycosyltransferase involved in cell wall bisynthesis</fullName>
    </submittedName>
</protein>
<dbReference type="Pfam" id="PF13439">
    <property type="entry name" value="Glyco_transf_4"/>
    <property type="match status" value="1"/>
</dbReference>
<keyword evidence="4" id="KW-1185">Reference proteome</keyword>
<dbReference type="GO" id="GO:0016757">
    <property type="term" value="F:glycosyltransferase activity"/>
    <property type="evidence" value="ECO:0007669"/>
    <property type="project" value="InterPro"/>
</dbReference>
<dbReference type="AlphaFoldDB" id="A0A1W2HC64"/>
<feature type="domain" description="Glycosyl transferase family 1" evidence="1">
    <location>
        <begin position="195"/>
        <end position="350"/>
    </location>
</feature>
<dbReference type="InterPro" id="IPR050194">
    <property type="entry name" value="Glycosyltransferase_grp1"/>
</dbReference>
<evidence type="ECO:0000259" key="1">
    <source>
        <dbReference type="Pfam" id="PF00534"/>
    </source>
</evidence>
<gene>
    <name evidence="3" type="ORF">SAMN00777080_4992</name>
</gene>
<dbReference type="InterPro" id="IPR001296">
    <property type="entry name" value="Glyco_trans_1"/>
</dbReference>
<evidence type="ECO:0000259" key="2">
    <source>
        <dbReference type="Pfam" id="PF13439"/>
    </source>
</evidence>
<dbReference type="PANTHER" id="PTHR45947:SF3">
    <property type="entry name" value="SULFOQUINOVOSYL TRANSFERASE SQD2"/>
    <property type="match status" value="1"/>
</dbReference>
<dbReference type="Proteomes" id="UP000192333">
    <property type="component" value="Chromosome I"/>
</dbReference>
<reference evidence="4" key="1">
    <citation type="submission" date="2017-04" db="EMBL/GenBank/DDBJ databases">
        <authorList>
            <person name="Varghese N."/>
            <person name="Submissions S."/>
        </authorList>
    </citation>
    <scope>NUCLEOTIDE SEQUENCE [LARGE SCALE GENOMIC DNA]</scope>
    <source>
        <strain evidence="4">DSM 16537</strain>
    </source>
</reference>